<evidence type="ECO:0000259" key="4">
    <source>
        <dbReference type="PROSITE" id="PS51084"/>
    </source>
</evidence>
<gene>
    <name evidence="5" type="ORF">MMIC_P0293</name>
</gene>
<dbReference type="PROSITE" id="PS51084">
    <property type="entry name" value="HIT_2"/>
    <property type="match status" value="1"/>
</dbReference>
<accession>A0A1L8CKG9</accession>
<dbReference type="InterPro" id="IPR011146">
    <property type="entry name" value="HIT-like"/>
</dbReference>
<dbReference type="PROSITE" id="PS00892">
    <property type="entry name" value="HIT_1"/>
    <property type="match status" value="1"/>
</dbReference>
<proteinExistence type="predicted"/>
<dbReference type="InterPro" id="IPR019808">
    <property type="entry name" value="Histidine_triad_CS"/>
</dbReference>
<dbReference type="InterPro" id="IPR001310">
    <property type="entry name" value="Histidine_triad_HIT"/>
</dbReference>
<dbReference type="RefSeq" id="WP_072658554.1">
    <property type="nucleotide sequence ID" value="NZ_BDFD01000002.1"/>
</dbReference>
<evidence type="ECO:0000256" key="2">
    <source>
        <dbReference type="PIRSR" id="PIRSR601310-3"/>
    </source>
</evidence>
<evidence type="ECO:0000256" key="3">
    <source>
        <dbReference type="PROSITE-ProRule" id="PRU00464"/>
    </source>
</evidence>
<dbReference type="STRING" id="1921010.MMIC_P0293"/>
<dbReference type="AlphaFoldDB" id="A0A1L8CKG9"/>
<evidence type="ECO:0000256" key="1">
    <source>
        <dbReference type="PIRSR" id="PIRSR601310-1"/>
    </source>
</evidence>
<keyword evidence="6" id="KW-1185">Reference proteome</keyword>
<dbReference type="PRINTS" id="PR00332">
    <property type="entry name" value="HISTRIAD"/>
</dbReference>
<feature type="short sequence motif" description="Histidine triad motif" evidence="2 3">
    <location>
        <begin position="98"/>
        <end position="102"/>
    </location>
</feature>
<dbReference type="GO" id="GO:0003824">
    <property type="term" value="F:catalytic activity"/>
    <property type="evidence" value="ECO:0007669"/>
    <property type="project" value="InterPro"/>
</dbReference>
<evidence type="ECO:0000313" key="5">
    <source>
        <dbReference type="EMBL" id="GAV19359.1"/>
    </source>
</evidence>
<protein>
    <submittedName>
        <fullName evidence="5">HIT-like protein</fullName>
    </submittedName>
</protein>
<feature type="domain" description="HIT" evidence="4">
    <location>
        <begin position="5"/>
        <end position="111"/>
    </location>
</feature>
<dbReference type="SUPFAM" id="SSF54197">
    <property type="entry name" value="HIT-like"/>
    <property type="match status" value="1"/>
</dbReference>
<comment type="caution">
    <text evidence="5">The sequence shown here is derived from an EMBL/GenBank/DDBJ whole genome shotgun (WGS) entry which is preliminary data.</text>
</comment>
<dbReference type="Proteomes" id="UP000231632">
    <property type="component" value="Unassembled WGS sequence"/>
</dbReference>
<reference evidence="5 6" key="1">
    <citation type="journal article" date="2017" name="Arch. Microbiol.">
        <title>Mariprofundus micogutta sp. nov., a novel iron-oxidizing zetaproteobacterium isolated from a deep-sea hydrothermal field at the Bayonnaise knoll of the Izu-Ogasawara arc, and a description of Mariprofundales ord. nov. and Zetaproteobacteria classis nov.</title>
        <authorList>
            <person name="Makita H."/>
            <person name="Tanaka E."/>
            <person name="Mitsunobu S."/>
            <person name="Miyazaki M."/>
            <person name="Nunoura T."/>
            <person name="Uematsu K."/>
            <person name="Takaki Y."/>
            <person name="Nishi S."/>
            <person name="Shimamura S."/>
            <person name="Takai K."/>
        </authorList>
    </citation>
    <scope>NUCLEOTIDE SEQUENCE [LARGE SCALE GENOMIC DNA]</scope>
    <source>
        <strain evidence="5 6">ET2</strain>
    </source>
</reference>
<dbReference type="Pfam" id="PF01230">
    <property type="entry name" value="HIT"/>
    <property type="match status" value="1"/>
</dbReference>
<sequence length="111" mass="12453">MSDCLFCKIANGDTPCNKVYEDEDFLAFHDIHPKAPTHVLVIPKFHLPTLADATEQDVALLGLMMDRVRHIADKELHLDAGYRVVINVREGGGQEVFHIHTHILGGKKLPF</sequence>
<dbReference type="InterPro" id="IPR036265">
    <property type="entry name" value="HIT-like_sf"/>
</dbReference>
<dbReference type="CDD" id="cd01276">
    <property type="entry name" value="PKCI_related"/>
    <property type="match status" value="1"/>
</dbReference>
<evidence type="ECO:0000313" key="6">
    <source>
        <dbReference type="Proteomes" id="UP000231632"/>
    </source>
</evidence>
<dbReference type="PANTHER" id="PTHR23089">
    <property type="entry name" value="HISTIDINE TRIAD HIT PROTEIN"/>
    <property type="match status" value="1"/>
</dbReference>
<dbReference type="EMBL" id="BDFD01000002">
    <property type="protein sequence ID" value="GAV19359.1"/>
    <property type="molecule type" value="Genomic_DNA"/>
</dbReference>
<name>A0A1L8CKG9_9PROT</name>
<feature type="active site" description="Tele-AMP-histidine intermediate" evidence="1">
    <location>
        <position position="100"/>
    </location>
</feature>
<dbReference type="OrthoDB" id="9784774at2"/>
<dbReference type="Gene3D" id="3.30.428.10">
    <property type="entry name" value="HIT-like"/>
    <property type="match status" value="1"/>
</dbReference>
<organism evidence="5 6">
    <name type="scientific">Mariprofundus micogutta</name>
    <dbReference type="NCBI Taxonomy" id="1921010"/>
    <lineage>
        <taxon>Bacteria</taxon>
        <taxon>Pseudomonadati</taxon>
        <taxon>Pseudomonadota</taxon>
        <taxon>Candidatius Mariprofundia</taxon>
        <taxon>Mariprofundales</taxon>
        <taxon>Mariprofundaceae</taxon>
        <taxon>Mariprofundus</taxon>
    </lineage>
</organism>